<dbReference type="EMBL" id="AAYA01000005">
    <property type="protein sequence ID" value="EBA08426.1"/>
    <property type="molecule type" value="Genomic_DNA"/>
</dbReference>
<keyword evidence="2" id="KW-1185">Reference proteome</keyword>
<comment type="caution">
    <text evidence="1">The sequence shown here is derived from an EMBL/GenBank/DDBJ whole genome shotgun (WGS) entry which is preliminary data.</text>
</comment>
<dbReference type="RefSeq" id="WP_005858334.1">
    <property type="nucleotide sequence ID" value="NZ_AAYA01000005.1"/>
</dbReference>
<evidence type="ECO:0000313" key="2">
    <source>
        <dbReference type="Proteomes" id="UP000005713"/>
    </source>
</evidence>
<organism evidence="1 2">
    <name type="scientific">Sagittula stellata (strain ATCC 700073 / DSM 11524 / E-37)</name>
    <dbReference type="NCBI Taxonomy" id="388399"/>
    <lineage>
        <taxon>Bacteria</taxon>
        <taxon>Pseudomonadati</taxon>
        <taxon>Pseudomonadota</taxon>
        <taxon>Alphaproteobacteria</taxon>
        <taxon>Rhodobacterales</taxon>
        <taxon>Roseobacteraceae</taxon>
        <taxon>Sagittula</taxon>
    </lineage>
</organism>
<proteinExistence type="predicted"/>
<reference evidence="1 2" key="1">
    <citation type="submission" date="2006-06" db="EMBL/GenBank/DDBJ databases">
        <authorList>
            <person name="Moran M.A."/>
            <person name="Ferriera S."/>
            <person name="Johnson J."/>
            <person name="Kravitz S."/>
            <person name="Beeson K."/>
            <person name="Sutton G."/>
            <person name="Rogers Y.-H."/>
            <person name="Friedman R."/>
            <person name="Frazier M."/>
            <person name="Venter J.C."/>
        </authorList>
    </citation>
    <scope>NUCLEOTIDE SEQUENCE [LARGE SCALE GENOMIC DNA]</scope>
    <source>
        <strain evidence="1 2">E-37</strain>
    </source>
</reference>
<name>A3K2L7_SAGS3</name>
<gene>
    <name evidence="1" type="ORF">SSE37_16478</name>
</gene>
<sequence>MRTGAILAAVVAVIAIAFGIYMIDIDQTQEAQLPEVNVEGGQMPEFDAEVGDVAVTEEEVTVTVPKVEVTPPEEEVAKND</sequence>
<dbReference type="Proteomes" id="UP000005713">
    <property type="component" value="Unassembled WGS sequence"/>
</dbReference>
<accession>A3K2L7</accession>
<dbReference type="AlphaFoldDB" id="A3K2L7"/>
<evidence type="ECO:0000313" key="1">
    <source>
        <dbReference type="EMBL" id="EBA08426.1"/>
    </source>
</evidence>
<protein>
    <submittedName>
        <fullName evidence="1">Uncharacterized protein</fullName>
    </submittedName>
</protein>
<dbReference type="OrthoDB" id="461507at2"/>
<dbReference type="eggNOG" id="ENOG5032YYV">
    <property type="taxonomic scope" value="Bacteria"/>
</dbReference>